<accession>A0ABY5KP39</accession>
<organism evidence="2 3">
    <name type="scientific">Cellulomonas xiejunii</name>
    <dbReference type="NCBI Taxonomy" id="2968083"/>
    <lineage>
        <taxon>Bacteria</taxon>
        <taxon>Bacillati</taxon>
        <taxon>Actinomycetota</taxon>
        <taxon>Actinomycetes</taxon>
        <taxon>Micrococcales</taxon>
        <taxon>Cellulomonadaceae</taxon>
        <taxon>Cellulomonas</taxon>
    </lineage>
</organism>
<dbReference type="InterPro" id="IPR011009">
    <property type="entry name" value="Kinase-like_dom_sf"/>
</dbReference>
<gene>
    <name evidence="2" type="ORF">NP048_01890</name>
</gene>
<keyword evidence="3" id="KW-1185">Reference proteome</keyword>
<sequence>MTTFPGVRPEQQAAVERWFPGATLVADHSWDVPGRSVLRLRHEGRDVVVKAGRPDDHHMARETWAHREVVAPLAEQGLAPRLLHADPGLQLLATAFLPGVLVEGTPAEHEPDVYRQAGRILALLHAVGTQEPGDHEQRTDARTLAWLDGEHRIAPEVAERVRAELAHPVPPRPLVPTHGDWQPRNWLVDEHGRVSVIDFGRAAWRPAATDLGRLHAQQFRGRPDLEAAFLDGYGTDPREPRSWQRDLLREAVGTAAWAYLVGDEAFEQQGHRMIADALAGLP</sequence>
<proteinExistence type="predicted"/>
<evidence type="ECO:0000313" key="3">
    <source>
        <dbReference type="Proteomes" id="UP001316384"/>
    </source>
</evidence>
<dbReference type="SUPFAM" id="SSF56112">
    <property type="entry name" value="Protein kinase-like (PK-like)"/>
    <property type="match status" value="1"/>
</dbReference>
<reference evidence="2 3" key="1">
    <citation type="submission" date="2022-07" db="EMBL/GenBank/DDBJ databases">
        <title>Novel species in genus cellulomonas.</title>
        <authorList>
            <person name="Ye L."/>
        </authorList>
    </citation>
    <scope>NUCLEOTIDE SEQUENCE [LARGE SCALE GENOMIC DNA]</scope>
    <source>
        <strain evidence="3">zg-B89</strain>
    </source>
</reference>
<protein>
    <submittedName>
        <fullName evidence="2">Aminoglycoside phosphotransferase family protein</fullName>
    </submittedName>
</protein>
<evidence type="ECO:0000313" key="2">
    <source>
        <dbReference type="EMBL" id="UUI72244.1"/>
    </source>
</evidence>
<dbReference type="Proteomes" id="UP001316384">
    <property type="component" value="Chromosome"/>
</dbReference>
<dbReference type="EMBL" id="CP101987">
    <property type="protein sequence ID" value="UUI72244.1"/>
    <property type="molecule type" value="Genomic_DNA"/>
</dbReference>
<dbReference type="RefSeq" id="WP_227577807.1">
    <property type="nucleotide sequence ID" value="NZ_CP101987.1"/>
</dbReference>
<dbReference type="InterPro" id="IPR002575">
    <property type="entry name" value="Aminoglycoside_PTrfase"/>
</dbReference>
<dbReference type="Pfam" id="PF01636">
    <property type="entry name" value="APH"/>
    <property type="match status" value="1"/>
</dbReference>
<name>A0ABY5KP39_9CELL</name>
<feature type="domain" description="Aminoglycoside phosphotransferase" evidence="1">
    <location>
        <begin position="38"/>
        <end position="241"/>
    </location>
</feature>
<evidence type="ECO:0000259" key="1">
    <source>
        <dbReference type="Pfam" id="PF01636"/>
    </source>
</evidence>
<dbReference type="Gene3D" id="3.90.1200.10">
    <property type="match status" value="1"/>
</dbReference>